<proteinExistence type="predicted"/>
<evidence type="ECO:0008006" key="3">
    <source>
        <dbReference type="Google" id="ProtNLM"/>
    </source>
</evidence>
<evidence type="ECO:0000313" key="2">
    <source>
        <dbReference type="Proteomes" id="UP001286313"/>
    </source>
</evidence>
<reference evidence="1" key="1">
    <citation type="submission" date="2023-10" db="EMBL/GenBank/DDBJ databases">
        <title>Genome assemblies of two species of porcelain crab, Petrolisthes cinctipes and Petrolisthes manimaculis (Anomura: Porcellanidae).</title>
        <authorList>
            <person name="Angst P."/>
        </authorList>
    </citation>
    <scope>NUCLEOTIDE SEQUENCE</scope>
    <source>
        <strain evidence="1">PB745_01</strain>
        <tissue evidence="1">Gill</tissue>
    </source>
</reference>
<keyword evidence="2" id="KW-1185">Reference proteome</keyword>
<gene>
    <name evidence="1" type="ORF">Pcinc_031756</name>
</gene>
<name>A0AAE1K456_PETCI</name>
<sequence length="189" mass="21428">MMILTRRRRRRRFCGSLAILAVVLVTVVPVTFLMVTSFINTPITSVTYRPAKQHHHIHYDSPHHHPASRSHLPSLACSHNQECPALLDKTMVAQLRNVTTKILLAGEGRGEVRGDRWTGESHNTGLTFPKAHDISIKFIVLEPNFCMVPDLQVIVYVHSAPSNRKSRDAIRATWGHPKWFPVLRHKVGL</sequence>
<accession>A0AAE1K456</accession>
<evidence type="ECO:0000313" key="1">
    <source>
        <dbReference type="EMBL" id="KAK3862388.1"/>
    </source>
</evidence>
<dbReference type="EMBL" id="JAWQEG010004260">
    <property type="protein sequence ID" value="KAK3862388.1"/>
    <property type="molecule type" value="Genomic_DNA"/>
</dbReference>
<dbReference type="AlphaFoldDB" id="A0AAE1K456"/>
<protein>
    <recommendedName>
        <fullName evidence="3">Hexosyltransferase</fullName>
    </recommendedName>
</protein>
<comment type="caution">
    <text evidence="1">The sequence shown here is derived from an EMBL/GenBank/DDBJ whole genome shotgun (WGS) entry which is preliminary data.</text>
</comment>
<dbReference type="Proteomes" id="UP001286313">
    <property type="component" value="Unassembled WGS sequence"/>
</dbReference>
<organism evidence="1 2">
    <name type="scientific">Petrolisthes cinctipes</name>
    <name type="common">Flat porcelain crab</name>
    <dbReference type="NCBI Taxonomy" id="88211"/>
    <lineage>
        <taxon>Eukaryota</taxon>
        <taxon>Metazoa</taxon>
        <taxon>Ecdysozoa</taxon>
        <taxon>Arthropoda</taxon>
        <taxon>Crustacea</taxon>
        <taxon>Multicrustacea</taxon>
        <taxon>Malacostraca</taxon>
        <taxon>Eumalacostraca</taxon>
        <taxon>Eucarida</taxon>
        <taxon>Decapoda</taxon>
        <taxon>Pleocyemata</taxon>
        <taxon>Anomura</taxon>
        <taxon>Galatheoidea</taxon>
        <taxon>Porcellanidae</taxon>
        <taxon>Petrolisthes</taxon>
    </lineage>
</organism>